<evidence type="ECO:0000256" key="7">
    <source>
        <dbReference type="ARBA" id="ARBA00023160"/>
    </source>
</evidence>
<comment type="function">
    <text evidence="8">Transfers the 4'-phosphopantetheine moiety from coenzyme A to a Ser of acyl-carrier-protein.</text>
</comment>
<feature type="binding site" evidence="8">
    <location>
        <position position="8"/>
    </location>
    <ligand>
        <name>Mg(2+)</name>
        <dbReference type="ChEBI" id="CHEBI:18420"/>
    </ligand>
</feature>
<evidence type="ECO:0000313" key="11">
    <source>
        <dbReference type="Proteomes" id="UP000663570"/>
    </source>
</evidence>
<keyword evidence="4 8" id="KW-0276">Fatty acid metabolism</keyword>
<protein>
    <recommendedName>
        <fullName evidence="8">Holo-[acyl-carrier-protein] synthase</fullName>
        <shortName evidence="8">Holo-ACP synthase</shortName>
        <ecNumber evidence="8">2.7.8.7</ecNumber>
    </recommendedName>
    <alternativeName>
        <fullName evidence="8">4'-phosphopantetheinyl transferase AcpS</fullName>
    </alternativeName>
</protein>
<keyword evidence="2 8" id="KW-0808">Transferase</keyword>
<evidence type="ECO:0000256" key="6">
    <source>
        <dbReference type="ARBA" id="ARBA00023098"/>
    </source>
</evidence>
<dbReference type="NCBIfam" id="TIGR00556">
    <property type="entry name" value="pantethn_trn"/>
    <property type="match status" value="1"/>
</dbReference>
<dbReference type="EC" id="2.7.8.7" evidence="8"/>
<evidence type="ECO:0000256" key="3">
    <source>
        <dbReference type="ARBA" id="ARBA00022723"/>
    </source>
</evidence>
<sequence length="126" mass="13597">MIAGIGTDIVSIARVRASLDRHGEAFAERILAPQELLEFRSVRDGARFLAKRFAAKEAFAKAFGTGLRAPATLHAIAVAHDELGKPVYVFDAALEGAMHARAWAAHLSISDEKDNVVAFALIERDA</sequence>
<dbReference type="InterPro" id="IPR004568">
    <property type="entry name" value="Ppantetheine-prot_Trfase_dom"/>
</dbReference>
<keyword evidence="5 8" id="KW-0460">Magnesium</keyword>
<proteinExistence type="inferred from homology"/>
<dbReference type="RefSeq" id="WP_206253618.1">
    <property type="nucleotide sequence ID" value="NZ_CP071060.1"/>
</dbReference>
<accession>A0ABX7M1W1</accession>
<dbReference type="InterPro" id="IPR037143">
    <property type="entry name" value="4-PPantetheinyl_Trfase_dom_sf"/>
</dbReference>
<comment type="similarity">
    <text evidence="8">Belongs to the P-Pant transferase superfamily. AcpS family.</text>
</comment>
<dbReference type="SUPFAM" id="SSF56214">
    <property type="entry name" value="4'-phosphopantetheinyl transferase"/>
    <property type="match status" value="1"/>
</dbReference>
<evidence type="ECO:0000256" key="4">
    <source>
        <dbReference type="ARBA" id="ARBA00022832"/>
    </source>
</evidence>
<comment type="cofactor">
    <cofactor evidence="8">
        <name>Mg(2+)</name>
        <dbReference type="ChEBI" id="CHEBI:18420"/>
    </cofactor>
</comment>
<comment type="subcellular location">
    <subcellularLocation>
        <location evidence="8">Cytoplasm</location>
    </subcellularLocation>
</comment>
<organism evidence="10 11">
    <name type="scientific">Niveibacterium microcysteis</name>
    <dbReference type="NCBI Taxonomy" id="2811415"/>
    <lineage>
        <taxon>Bacteria</taxon>
        <taxon>Pseudomonadati</taxon>
        <taxon>Pseudomonadota</taxon>
        <taxon>Betaproteobacteria</taxon>
        <taxon>Rhodocyclales</taxon>
        <taxon>Rhodocyclaceae</taxon>
        <taxon>Niveibacterium</taxon>
    </lineage>
</organism>
<name>A0ABX7M1W1_9RHOO</name>
<keyword evidence="3 8" id="KW-0479">Metal-binding</keyword>
<evidence type="ECO:0000313" key="10">
    <source>
        <dbReference type="EMBL" id="QSI75757.1"/>
    </source>
</evidence>
<evidence type="ECO:0000256" key="5">
    <source>
        <dbReference type="ARBA" id="ARBA00022842"/>
    </source>
</evidence>
<evidence type="ECO:0000259" key="9">
    <source>
        <dbReference type="Pfam" id="PF01648"/>
    </source>
</evidence>
<evidence type="ECO:0000256" key="2">
    <source>
        <dbReference type="ARBA" id="ARBA00022679"/>
    </source>
</evidence>
<keyword evidence="6 8" id="KW-0443">Lipid metabolism</keyword>
<dbReference type="EMBL" id="CP071060">
    <property type="protein sequence ID" value="QSI75757.1"/>
    <property type="molecule type" value="Genomic_DNA"/>
</dbReference>
<feature type="binding site" evidence="8">
    <location>
        <position position="57"/>
    </location>
    <ligand>
        <name>Mg(2+)</name>
        <dbReference type="ChEBI" id="CHEBI:18420"/>
    </ligand>
</feature>
<dbReference type="Pfam" id="PF01648">
    <property type="entry name" value="ACPS"/>
    <property type="match status" value="1"/>
</dbReference>
<keyword evidence="7 8" id="KW-0275">Fatty acid biosynthesis</keyword>
<dbReference type="GO" id="GO:0008897">
    <property type="term" value="F:holo-[acyl-carrier-protein] synthase activity"/>
    <property type="evidence" value="ECO:0007669"/>
    <property type="project" value="UniProtKB-EC"/>
</dbReference>
<evidence type="ECO:0000256" key="1">
    <source>
        <dbReference type="ARBA" id="ARBA00022516"/>
    </source>
</evidence>
<feature type="domain" description="4'-phosphopantetheinyl transferase" evidence="9">
    <location>
        <begin position="4"/>
        <end position="96"/>
    </location>
</feature>
<evidence type="ECO:0000256" key="8">
    <source>
        <dbReference type="HAMAP-Rule" id="MF_00101"/>
    </source>
</evidence>
<reference evidence="10 11" key="1">
    <citation type="submission" date="2021-02" db="EMBL/GenBank/DDBJ databases">
        <title>Niveibacterium changnyeongensis HC41.</title>
        <authorList>
            <person name="Kang M."/>
        </authorList>
    </citation>
    <scope>NUCLEOTIDE SEQUENCE [LARGE SCALE GENOMIC DNA]</scope>
    <source>
        <strain evidence="10 11">HC41</strain>
    </source>
</reference>
<keyword evidence="1 8" id="KW-0444">Lipid biosynthesis</keyword>
<dbReference type="Gene3D" id="3.90.470.20">
    <property type="entry name" value="4'-phosphopantetheinyl transferase domain"/>
    <property type="match status" value="1"/>
</dbReference>
<dbReference type="NCBIfam" id="TIGR00516">
    <property type="entry name" value="acpS"/>
    <property type="match status" value="1"/>
</dbReference>
<gene>
    <name evidence="8" type="primary">acpS</name>
    <name evidence="10" type="ORF">JY500_14855</name>
</gene>
<dbReference type="HAMAP" id="MF_00101">
    <property type="entry name" value="AcpS"/>
    <property type="match status" value="1"/>
</dbReference>
<dbReference type="Proteomes" id="UP000663570">
    <property type="component" value="Chromosome"/>
</dbReference>
<dbReference type="InterPro" id="IPR002582">
    <property type="entry name" value="ACPS"/>
</dbReference>
<comment type="catalytic activity">
    <reaction evidence="8">
        <text>apo-[ACP] + CoA = holo-[ACP] + adenosine 3',5'-bisphosphate + H(+)</text>
        <dbReference type="Rhea" id="RHEA:12068"/>
        <dbReference type="Rhea" id="RHEA-COMP:9685"/>
        <dbReference type="Rhea" id="RHEA-COMP:9690"/>
        <dbReference type="ChEBI" id="CHEBI:15378"/>
        <dbReference type="ChEBI" id="CHEBI:29999"/>
        <dbReference type="ChEBI" id="CHEBI:57287"/>
        <dbReference type="ChEBI" id="CHEBI:58343"/>
        <dbReference type="ChEBI" id="CHEBI:64479"/>
        <dbReference type="EC" id="2.7.8.7"/>
    </reaction>
</comment>
<dbReference type="InterPro" id="IPR008278">
    <property type="entry name" value="4-PPantetheinyl_Trfase_dom"/>
</dbReference>
<keyword evidence="11" id="KW-1185">Reference proteome</keyword>
<keyword evidence="8" id="KW-0963">Cytoplasm</keyword>